<dbReference type="SUPFAM" id="SSF50494">
    <property type="entry name" value="Trypsin-like serine proteases"/>
    <property type="match status" value="1"/>
</dbReference>
<feature type="disulfide bond" evidence="7">
    <location>
        <begin position="530"/>
        <end position="545"/>
    </location>
</feature>
<evidence type="ECO:0000256" key="5">
    <source>
        <dbReference type="ARBA" id="ARBA00023136"/>
    </source>
</evidence>
<dbReference type="InterPro" id="IPR033116">
    <property type="entry name" value="TRYPSIN_SER"/>
</dbReference>
<dbReference type="InterPro" id="IPR043504">
    <property type="entry name" value="Peptidase_S1_PA_chymotrypsin"/>
</dbReference>
<evidence type="ECO:0000256" key="6">
    <source>
        <dbReference type="ARBA" id="ARBA00023157"/>
    </source>
</evidence>
<feature type="disulfide bond" evidence="7">
    <location>
        <begin position="518"/>
        <end position="536"/>
    </location>
</feature>
<keyword evidence="13" id="KW-1185">Reference proteome</keyword>
<feature type="disulfide bond" evidence="7">
    <location>
        <begin position="457"/>
        <end position="472"/>
    </location>
</feature>
<dbReference type="PROSITE" id="PS01209">
    <property type="entry name" value="LDLRA_1"/>
    <property type="match status" value="3"/>
</dbReference>
<dbReference type="InterPro" id="IPR036364">
    <property type="entry name" value="SEA_dom_sf"/>
</dbReference>
<protein>
    <submittedName>
        <fullName evidence="12">Uncharacterized protein</fullName>
    </submittedName>
</protein>
<feature type="disulfide bond" evidence="7">
    <location>
        <begin position="481"/>
        <end position="499"/>
    </location>
</feature>
<reference evidence="12" key="2">
    <citation type="submission" date="2021-01" db="UniProtKB">
        <authorList>
            <consortium name="EnsemblMetazoa"/>
        </authorList>
    </citation>
    <scope>IDENTIFICATION</scope>
</reference>
<dbReference type="SMART" id="SM00020">
    <property type="entry name" value="Tryp_SPc"/>
    <property type="match status" value="1"/>
</dbReference>
<dbReference type="Pfam" id="PF00057">
    <property type="entry name" value="Ldl_recept_a"/>
    <property type="match status" value="5"/>
</dbReference>
<feature type="disulfide bond" evidence="7">
    <location>
        <begin position="551"/>
        <end position="563"/>
    </location>
</feature>
<evidence type="ECO:0000256" key="8">
    <source>
        <dbReference type="RuleBase" id="RU363034"/>
    </source>
</evidence>
<comment type="subcellular location">
    <subcellularLocation>
        <location evidence="1">Membrane</location>
        <topology evidence="1">Single-pass type II membrane protein</topology>
    </subcellularLocation>
</comment>
<evidence type="ECO:0000256" key="3">
    <source>
        <dbReference type="ARBA" id="ARBA00022968"/>
    </source>
</evidence>
<dbReference type="Gene3D" id="2.40.10.10">
    <property type="entry name" value="Trypsin-like serine proteases"/>
    <property type="match status" value="1"/>
</dbReference>
<dbReference type="InterPro" id="IPR002172">
    <property type="entry name" value="LDrepeatLR_classA_rpt"/>
</dbReference>
<dbReference type="RefSeq" id="XP_003725114.3">
    <property type="nucleotide sequence ID" value="XM_003725066.3"/>
</dbReference>
<feature type="disulfide bond" evidence="7">
    <location>
        <begin position="630"/>
        <end position="642"/>
    </location>
</feature>
<dbReference type="PROSITE" id="PS00135">
    <property type="entry name" value="TRYPSIN_SER"/>
    <property type="match status" value="1"/>
</dbReference>
<feature type="disulfide bond" evidence="7">
    <location>
        <begin position="607"/>
        <end position="622"/>
    </location>
</feature>
<keyword evidence="3" id="KW-0735">Signal-anchor</keyword>
<dbReference type="PROSITE" id="PS50068">
    <property type="entry name" value="LDLRA_2"/>
    <property type="match status" value="8"/>
</dbReference>
<dbReference type="Gene3D" id="4.10.400.10">
    <property type="entry name" value="Low-density Lipoprotein Receptor"/>
    <property type="match status" value="7"/>
</dbReference>
<feature type="disulfide bond" evidence="7">
    <location>
        <begin position="493"/>
        <end position="508"/>
    </location>
</feature>
<feature type="domain" description="SEA" evidence="10">
    <location>
        <begin position="62"/>
        <end position="193"/>
    </location>
</feature>
<feature type="disulfide bond" evidence="7">
    <location>
        <begin position="649"/>
        <end position="664"/>
    </location>
</feature>
<keyword evidence="8" id="KW-0720">Serine protease</keyword>
<name>A0A7M7GG96_STRPU</name>
<feature type="disulfide bond" evidence="7">
    <location>
        <begin position="474"/>
        <end position="486"/>
    </location>
</feature>
<feature type="disulfide bond" evidence="7">
    <location>
        <begin position="352"/>
        <end position="367"/>
    </location>
</feature>
<dbReference type="InterPro" id="IPR018114">
    <property type="entry name" value="TRYPSIN_HIS"/>
</dbReference>
<dbReference type="FunFam" id="3.30.70.960:FF:000012">
    <property type="entry name" value="MUC16 isoform 1"/>
    <property type="match status" value="1"/>
</dbReference>
<dbReference type="AlphaFoldDB" id="A0A7M7GG96"/>
<evidence type="ECO:0000259" key="10">
    <source>
        <dbReference type="PROSITE" id="PS50024"/>
    </source>
</evidence>
<keyword evidence="6 7" id="KW-1015">Disulfide bond</keyword>
<dbReference type="KEGG" id="spu:100893967"/>
<dbReference type="InterPro" id="IPR035914">
    <property type="entry name" value="Sperma_CUB_dom_sf"/>
</dbReference>
<dbReference type="Proteomes" id="UP000007110">
    <property type="component" value="Unassembled WGS sequence"/>
</dbReference>
<dbReference type="InterPro" id="IPR036055">
    <property type="entry name" value="LDL_receptor-like_sf"/>
</dbReference>
<feature type="disulfide bond" evidence="7">
    <location>
        <begin position="445"/>
        <end position="463"/>
    </location>
</feature>
<evidence type="ECO:0000313" key="13">
    <source>
        <dbReference type="Proteomes" id="UP000007110"/>
    </source>
</evidence>
<dbReference type="Pfam" id="PF00089">
    <property type="entry name" value="Trypsin"/>
    <property type="match status" value="1"/>
</dbReference>
<dbReference type="SUPFAM" id="SSF82671">
    <property type="entry name" value="SEA domain"/>
    <property type="match status" value="1"/>
</dbReference>
<keyword evidence="2 9" id="KW-0812">Transmembrane</keyword>
<feature type="disulfide bond" evidence="7">
    <location>
        <begin position="595"/>
        <end position="613"/>
    </location>
</feature>
<dbReference type="PROSITE" id="PS50240">
    <property type="entry name" value="TRYPSIN_DOM"/>
    <property type="match status" value="1"/>
</dbReference>
<evidence type="ECO:0000256" key="7">
    <source>
        <dbReference type="PROSITE-ProRule" id="PRU00124"/>
    </source>
</evidence>
<sequence length="951" mass="106106">MKEYNHCATEEYRVETKKSKKRCKRWPLLVVIIIVTVIILVAITLAVIYTRRSSDSEYYDIDRVSALGSIRIVNKNFTSELNESFSTEYVELESAFILTMDAVFMDSRLASSYNATTVDGFRSGSVIVMFKIILTDIPPKFIALPFTSNNRVKTKEHIRHIINKTIHLHAAGAGTQVGIEMDLSSLIIHEVSLQRDEEIEENLKCDIPTEDVYTYLKEGDIINVTSPCYPELVMLGNGISRVFVAPEGNRIKISFSEFRFEDEGEYLYLGSEREPDVVGTFIARFTGYDLPPDMMSAGSGLWIRGWSYNGIIGGLFDAQITVIKNEMVDFDCPPDTEPCRYALRCYSEADQCDGHTTCPSGTDELGCDCYPPLSYFKCSDGRCLSRQYICNGPQGCSDDEAYCGFTCPNGKNITDVFMCDGFNDCGDFADERQNCSCDQEDQWQCPDGTCIYKNNVCDGFPHCPGGDDETDCQCESWQFTCGDRTCIPYWERCDGNTTCADNSDEQNCPKCPGRLFQCASFQCLSKDLICNGEKECFGGDDEQDCPPPAECLEGEFACDNGKCLRSSLACDGIPQCINGTDEAYCDDDEDCEFRCDDGECIPIEWICDGVADCIEGEDEPDCDQVEPEPCEDGFFRCPDRECIPDIFVCNGIRDCRGSADEQNCTENATDLCRNFVEDDYFVCDGKEDCPHGDDEKNCPVCGKRPGRLRRRRMLAGRETSAAEYPWQIYLASQNDTESVSCGGAIVNRQWIITAAHCISTFQIGRMVVITGVSNRFEFGEHGQLVHIADVYEHPDFYFSGYYLLYDVALVKLREPLTMTDYVRPICLPDSGFELGPGTYLTSTGFGETGAGTISTLLMETRLPVIPSEVCVRWTKHTLEDVSKVICVGYETGVQGPCYGDSGGPLVVEKDGSWYIVGIVSGGAECGAPYSPNFYTRVTELVEWINDVINLR</sequence>
<evidence type="ECO:0000313" key="12">
    <source>
        <dbReference type="EnsemblMetazoa" id="XP_003725114"/>
    </source>
</evidence>
<dbReference type="Gene3D" id="3.30.70.960">
    <property type="entry name" value="SEA domain"/>
    <property type="match status" value="1"/>
</dbReference>
<feature type="disulfide bond" evidence="7">
    <location>
        <begin position="407"/>
        <end position="425"/>
    </location>
</feature>
<dbReference type="InterPro" id="IPR023415">
    <property type="entry name" value="LDLR_class-A_CS"/>
</dbReference>
<dbReference type="InterPro" id="IPR001254">
    <property type="entry name" value="Trypsin_dom"/>
</dbReference>
<keyword evidence="4 9" id="KW-1133">Transmembrane helix</keyword>
<feature type="domain" description="Peptidase S1" evidence="11">
    <location>
        <begin position="713"/>
        <end position="949"/>
    </location>
</feature>
<evidence type="ECO:0000256" key="2">
    <source>
        <dbReference type="ARBA" id="ARBA00022692"/>
    </source>
</evidence>
<dbReference type="SMART" id="SM00192">
    <property type="entry name" value="LDLa"/>
    <property type="match status" value="9"/>
</dbReference>
<dbReference type="OMA" id="FQCDYEV"/>
<reference evidence="13" key="1">
    <citation type="submission" date="2015-02" db="EMBL/GenBank/DDBJ databases">
        <title>Genome sequencing for Strongylocentrotus purpuratus.</title>
        <authorList>
            <person name="Murali S."/>
            <person name="Liu Y."/>
            <person name="Vee V."/>
            <person name="English A."/>
            <person name="Wang M."/>
            <person name="Skinner E."/>
            <person name="Han Y."/>
            <person name="Muzny D.M."/>
            <person name="Worley K.C."/>
            <person name="Gibbs R.A."/>
        </authorList>
    </citation>
    <scope>NUCLEOTIDE SEQUENCE</scope>
</reference>
<comment type="caution">
    <text evidence="7">Lacks conserved residue(s) required for the propagation of feature annotation.</text>
</comment>
<dbReference type="GO" id="GO:0016020">
    <property type="term" value="C:membrane"/>
    <property type="evidence" value="ECO:0007669"/>
    <property type="project" value="UniProtKB-SubCell"/>
</dbReference>
<keyword evidence="5 9" id="KW-0472">Membrane</keyword>
<dbReference type="GO" id="GO:0006508">
    <property type="term" value="P:proteolysis"/>
    <property type="evidence" value="ECO:0007669"/>
    <property type="project" value="UniProtKB-KW"/>
</dbReference>
<dbReference type="PANTHER" id="PTHR24252:SF7">
    <property type="entry name" value="HYALIN"/>
    <property type="match status" value="1"/>
</dbReference>
<dbReference type="InterPro" id="IPR000082">
    <property type="entry name" value="SEA_dom"/>
</dbReference>
<dbReference type="InterPro" id="IPR009003">
    <property type="entry name" value="Peptidase_S1_PA"/>
</dbReference>
<dbReference type="FunFam" id="2.40.10.10:FF:000111">
    <property type="entry name" value="Blast:Serine protease nudel"/>
    <property type="match status" value="1"/>
</dbReference>
<feature type="disulfide bond" evidence="7">
    <location>
        <begin position="558"/>
        <end position="576"/>
    </location>
</feature>
<feature type="disulfide bond" evidence="7">
    <location>
        <begin position="511"/>
        <end position="523"/>
    </location>
</feature>
<dbReference type="EnsemblMetazoa" id="XM_003725066">
    <property type="protein sequence ID" value="XP_003725114"/>
    <property type="gene ID" value="LOC100893967"/>
</dbReference>
<evidence type="ECO:0000259" key="11">
    <source>
        <dbReference type="PROSITE" id="PS50240"/>
    </source>
</evidence>
<dbReference type="InParanoid" id="A0A7M7GG96"/>
<feature type="disulfide bond" evidence="7">
    <location>
        <begin position="637"/>
        <end position="655"/>
    </location>
</feature>
<evidence type="ECO:0000256" key="9">
    <source>
        <dbReference type="SAM" id="Phobius"/>
    </source>
</evidence>
<organism evidence="12 13">
    <name type="scientific">Strongylocentrotus purpuratus</name>
    <name type="common">Purple sea urchin</name>
    <dbReference type="NCBI Taxonomy" id="7668"/>
    <lineage>
        <taxon>Eukaryota</taxon>
        <taxon>Metazoa</taxon>
        <taxon>Echinodermata</taxon>
        <taxon>Eleutherozoa</taxon>
        <taxon>Echinozoa</taxon>
        <taxon>Echinoidea</taxon>
        <taxon>Euechinoidea</taxon>
        <taxon>Echinacea</taxon>
        <taxon>Camarodonta</taxon>
        <taxon>Echinidea</taxon>
        <taxon>Strongylocentrotidae</taxon>
        <taxon>Strongylocentrotus</taxon>
    </lineage>
</organism>
<dbReference type="PRINTS" id="PR00261">
    <property type="entry name" value="LDLRECEPTOR"/>
</dbReference>
<keyword evidence="8" id="KW-0378">Hydrolase</keyword>
<dbReference type="Pfam" id="PF01390">
    <property type="entry name" value="SEA"/>
    <property type="match status" value="1"/>
</dbReference>
<dbReference type="GeneID" id="100893967"/>
<dbReference type="CDD" id="cd00112">
    <property type="entry name" value="LDLa"/>
    <property type="match status" value="7"/>
</dbReference>
<feature type="transmembrane region" description="Helical" evidence="9">
    <location>
        <begin position="26"/>
        <end position="49"/>
    </location>
</feature>
<feature type="disulfide bond" evidence="7">
    <location>
        <begin position="570"/>
        <end position="585"/>
    </location>
</feature>
<dbReference type="PROSITE" id="PS00134">
    <property type="entry name" value="TRYPSIN_HIS"/>
    <property type="match status" value="1"/>
</dbReference>
<dbReference type="GO" id="GO:0004252">
    <property type="term" value="F:serine-type endopeptidase activity"/>
    <property type="evidence" value="ECO:0007669"/>
    <property type="project" value="InterPro"/>
</dbReference>
<dbReference type="PROSITE" id="PS50024">
    <property type="entry name" value="SEA"/>
    <property type="match status" value="1"/>
</dbReference>
<proteinExistence type="predicted"/>
<evidence type="ECO:0000256" key="4">
    <source>
        <dbReference type="ARBA" id="ARBA00022989"/>
    </source>
</evidence>
<dbReference type="Gene3D" id="2.60.120.290">
    <property type="entry name" value="Spermadhesin, CUB domain"/>
    <property type="match status" value="1"/>
</dbReference>
<dbReference type="SUPFAM" id="SSF49854">
    <property type="entry name" value="Spermadhesin, CUB domain"/>
    <property type="match status" value="1"/>
</dbReference>
<dbReference type="SUPFAM" id="SSF57424">
    <property type="entry name" value="LDL receptor-like module"/>
    <property type="match status" value="6"/>
</dbReference>
<dbReference type="OrthoDB" id="9990982at2759"/>
<accession>A0A7M7GG96</accession>
<evidence type="ECO:0000256" key="1">
    <source>
        <dbReference type="ARBA" id="ARBA00004606"/>
    </source>
</evidence>
<dbReference type="CDD" id="cd00190">
    <property type="entry name" value="Tryp_SPc"/>
    <property type="match status" value="1"/>
</dbReference>
<keyword evidence="8" id="KW-0645">Protease</keyword>
<dbReference type="PANTHER" id="PTHR24252">
    <property type="entry name" value="ACROSIN-RELATED"/>
    <property type="match status" value="1"/>
</dbReference>